<proteinExistence type="predicted"/>
<evidence type="ECO:0000256" key="2">
    <source>
        <dbReference type="SAM" id="SignalP"/>
    </source>
</evidence>
<name>A0A1I7TC62_9PELO</name>
<protein>
    <submittedName>
        <fullName evidence="4">Neur_chan_LBD domain-containing protein</fullName>
    </submittedName>
</protein>
<dbReference type="WBParaSite" id="Csp11.Scaffold578.g4510.t1">
    <property type="protein sequence ID" value="Csp11.Scaffold578.g4510.t1"/>
    <property type="gene ID" value="Csp11.Scaffold578.g4510"/>
</dbReference>
<accession>A0A1I7TC62</accession>
<keyword evidence="2" id="KW-0732">Signal</keyword>
<keyword evidence="1" id="KW-1133">Transmembrane helix</keyword>
<keyword evidence="3" id="KW-1185">Reference proteome</keyword>
<keyword evidence="1" id="KW-0472">Membrane</keyword>
<evidence type="ECO:0000256" key="1">
    <source>
        <dbReference type="SAM" id="Phobius"/>
    </source>
</evidence>
<organism evidence="3 4">
    <name type="scientific">Caenorhabditis tropicalis</name>
    <dbReference type="NCBI Taxonomy" id="1561998"/>
    <lineage>
        <taxon>Eukaryota</taxon>
        <taxon>Metazoa</taxon>
        <taxon>Ecdysozoa</taxon>
        <taxon>Nematoda</taxon>
        <taxon>Chromadorea</taxon>
        <taxon>Rhabditida</taxon>
        <taxon>Rhabditina</taxon>
        <taxon>Rhabditomorpha</taxon>
        <taxon>Rhabditoidea</taxon>
        <taxon>Rhabditidae</taxon>
        <taxon>Peloderinae</taxon>
        <taxon>Caenorhabditis</taxon>
    </lineage>
</organism>
<evidence type="ECO:0000313" key="3">
    <source>
        <dbReference type="Proteomes" id="UP000095282"/>
    </source>
</evidence>
<sequence length="235" mass="27114">MLRVILNVLLFLLVLTYDCGQNSEPETRIESNNVDVMPAFIQNDKKPNFGFVFNFHNLTYNNIPSYNYLAAKVVNDYKLKDGNMTTLVLPTLDYQAIYLFVYEGSVFVRIRMCKEGTIMKGGYATKGWNLIALDFPKLLRAGHCRNFSMDCDRPNLYIEGSAHFTLWKTEKFYFVEVPVSFTARIIARYMMLTVSFFAILFAVLDTYEKIFGRVKDNIVELSVAPPAYEKIIFSN</sequence>
<evidence type="ECO:0000313" key="4">
    <source>
        <dbReference type="WBParaSite" id="Csp11.Scaffold578.g4510.t1"/>
    </source>
</evidence>
<reference evidence="4" key="1">
    <citation type="submission" date="2016-11" db="UniProtKB">
        <authorList>
            <consortium name="WormBaseParasite"/>
        </authorList>
    </citation>
    <scope>IDENTIFICATION</scope>
</reference>
<dbReference type="AlphaFoldDB" id="A0A1I7TC62"/>
<feature type="transmembrane region" description="Helical" evidence="1">
    <location>
        <begin position="186"/>
        <end position="204"/>
    </location>
</feature>
<keyword evidence="1" id="KW-0812">Transmembrane</keyword>
<feature type="signal peptide" evidence="2">
    <location>
        <begin position="1"/>
        <end position="20"/>
    </location>
</feature>
<feature type="chain" id="PRO_5009307318" evidence="2">
    <location>
        <begin position="21"/>
        <end position="235"/>
    </location>
</feature>
<dbReference type="Proteomes" id="UP000095282">
    <property type="component" value="Unplaced"/>
</dbReference>
<dbReference type="eggNOG" id="ENOG502TI93">
    <property type="taxonomic scope" value="Eukaryota"/>
</dbReference>